<dbReference type="AlphaFoldDB" id="A0A9N9DYY9"/>
<evidence type="ECO:0000313" key="2">
    <source>
        <dbReference type="Proteomes" id="UP000789375"/>
    </source>
</evidence>
<protein>
    <submittedName>
        <fullName evidence="1">10767_t:CDS:1</fullName>
    </submittedName>
</protein>
<evidence type="ECO:0000313" key="1">
    <source>
        <dbReference type="EMBL" id="CAG8653314.1"/>
    </source>
</evidence>
<dbReference type="SUPFAM" id="SSF56399">
    <property type="entry name" value="ADP-ribosylation"/>
    <property type="match status" value="1"/>
</dbReference>
<dbReference type="EMBL" id="CAJVPP010004648">
    <property type="protein sequence ID" value="CAG8653314.1"/>
    <property type="molecule type" value="Genomic_DNA"/>
</dbReference>
<gene>
    <name evidence="1" type="ORF">FMOSSE_LOCUS11582</name>
</gene>
<keyword evidence="2" id="KW-1185">Reference proteome</keyword>
<dbReference type="Proteomes" id="UP000789375">
    <property type="component" value="Unassembled WGS sequence"/>
</dbReference>
<reference evidence="1" key="1">
    <citation type="submission" date="2021-06" db="EMBL/GenBank/DDBJ databases">
        <authorList>
            <person name="Kallberg Y."/>
            <person name="Tangrot J."/>
            <person name="Rosling A."/>
        </authorList>
    </citation>
    <scope>NUCLEOTIDE SEQUENCE</scope>
    <source>
        <strain evidence="1">87-6 pot B 2015</strain>
    </source>
</reference>
<proteinExistence type="predicted"/>
<accession>A0A9N9DYY9</accession>
<sequence length="229" mass="26524">MRTITPLPIKDEEYQNIISDFNISSTFYTIHSILKIEMDCSFTNRFDSVMMWTWENPNLLRLFHGTKHTCDIWNLDDWRKLCNNSECGVCGILKFGPLLSKAKPNLAGTYLWYSPTVSMAHEYTGPLKLNDDGFRAMFVMNVIHGKPYSNSIVIEAQEPACLFRSEMKDLDPIADHVVTPRCLIRRSPARYRLPVEPKPAYDQKRVINEKRVTCEPCARRCRPSRADKD</sequence>
<name>A0A9N9DYY9_FUNMO</name>
<organism evidence="1 2">
    <name type="scientific">Funneliformis mosseae</name>
    <name type="common">Endomycorrhizal fungus</name>
    <name type="synonym">Glomus mosseae</name>
    <dbReference type="NCBI Taxonomy" id="27381"/>
    <lineage>
        <taxon>Eukaryota</taxon>
        <taxon>Fungi</taxon>
        <taxon>Fungi incertae sedis</taxon>
        <taxon>Mucoromycota</taxon>
        <taxon>Glomeromycotina</taxon>
        <taxon>Glomeromycetes</taxon>
        <taxon>Glomerales</taxon>
        <taxon>Glomeraceae</taxon>
        <taxon>Funneliformis</taxon>
    </lineage>
</organism>
<dbReference type="Gene3D" id="3.90.228.10">
    <property type="match status" value="1"/>
</dbReference>
<comment type="caution">
    <text evidence="1">The sequence shown here is derived from an EMBL/GenBank/DDBJ whole genome shotgun (WGS) entry which is preliminary data.</text>
</comment>